<evidence type="ECO:0000313" key="1">
    <source>
        <dbReference type="EMBL" id="KAJ3576724.1"/>
    </source>
</evidence>
<dbReference type="Gene3D" id="3.80.10.10">
    <property type="entry name" value="Ribonuclease Inhibitor"/>
    <property type="match status" value="1"/>
</dbReference>
<gene>
    <name evidence="1" type="ORF">NP233_g244</name>
</gene>
<keyword evidence="2" id="KW-1185">Reference proteome</keyword>
<evidence type="ECO:0000313" key="2">
    <source>
        <dbReference type="Proteomes" id="UP001213000"/>
    </source>
</evidence>
<dbReference type="SUPFAM" id="SSF52047">
    <property type="entry name" value="RNI-like"/>
    <property type="match status" value="1"/>
</dbReference>
<organism evidence="1 2">
    <name type="scientific">Leucocoprinus birnbaumii</name>
    <dbReference type="NCBI Taxonomy" id="56174"/>
    <lineage>
        <taxon>Eukaryota</taxon>
        <taxon>Fungi</taxon>
        <taxon>Dikarya</taxon>
        <taxon>Basidiomycota</taxon>
        <taxon>Agaricomycotina</taxon>
        <taxon>Agaricomycetes</taxon>
        <taxon>Agaricomycetidae</taxon>
        <taxon>Agaricales</taxon>
        <taxon>Agaricineae</taxon>
        <taxon>Agaricaceae</taxon>
        <taxon>Leucocoprinus</taxon>
    </lineage>
</organism>
<dbReference type="InterPro" id="IPR032675">
    <property type="entry name" value="LRR_dom_sf"/>
</dbReference>
<name>A0AAD5Z0E1_9AGAR</name>
<proteinExistence type="predicted"/>
<protein>
    <recommendedName>
        <fullName evidence="3">F-box domain-containing protein</fullName>
    </recommendedName>
</protein>
<reference evidence="1" key="1">
    <citation type="submission" date="2022-07" db="EMBL/GenBank/DDBJ databases">
        <title>Genome Sequence of Leucocoprinus birnbaumii.</title>
        <authorList>
            <person name="Buettner E."/>
        </authorList>
    </citation>
    <scope>NUCLEOTIDE SEQUENCE</scope>
    <source>
        <strain evidence="1">VT141</strain>
    </source>
</reference>
<dbReference type="Proteomes" id="UP001213000">
    <property type="component" value="Unassembled WGS sequence"/>
</dbReference>
<accession>A0AAD5Z0E1</accession>
<sequence>MALFSPDFIMQTSLEDKDLPNQSIILPIPSPPTDQIQYLPPVKSFSHLTSLLDSESSGYLTSSTRLSDHRRSRFFPLDLYREERARSRNFTQSPIHRLSPDILGTVFEYICLSRPKKAWQRPFCPTVLGSICSYWRRVAWSTPRVWTHIRMDYSFWRAAGRNHMLKLYIQNSRGLGLHLEVRHEPAVDGREGSLGIPGGDVFDTLFLRYPHKLTSLEFRVYVNAWLFHMGGISKLGRLTNLTRLRVKDSRDLVPVPGTPFSLYEAPALRELVLDGLGGPLLCAWPQLTELTLAVIPSDDAFTAIQYCTNLKSLRCLHLIHQDIWHPDLLPDSITTFPFLEKVVWESTVPLSVSWNEALTHWFQFPSLRTLMFNMPITVVKQPSSFLLNLPQSVSSLSLQIDLRNLKEAQTCISRRLRSLKAANIDILYRVLCSAPQLSSLTLQCDPVFDPELIELLVSRGSVVTDLAPALRELVLVTDSPWSPEAFSTLLKVIDSRRLGVSWAVRELSAVGLVVSTAKSIERWPEAFINEMREQVQRGLQVAVNVKGEGRVDIDWFAPYQPPGMDEDYASTSTWSDEL</sequence>
<dbReference type="AlphaFoldDB" id="A0AAD5Z0E1"/>
<evidence type="ECO:0008006" key="3">
    <source>
        <dbReference type="Google" id="ProtNLM"/>
    </source>
</evidence>
<comment type="caution">
    <text evidence="1">The sequence shown here is derived from an EMBL/GenBank/DDBJ whole genome shotgun (WGS) entry which is preliminary data.</text>
</comment>
<dbReference type="EMBL" id="JANIEX010000006">
    <property type="protein sequence ID" value="KAJ3576724.1"/>
    <property type="molecule type" value="Genomic_DNA"/>
</dbReference>